<dbReference type="InterPro" id="IPR023168">
    <property type="entry name" value="GatB_Yqey_C_2"/>
</dbReference>
<reference evidence="8 9" key="1">
    <citation type="submission" date="2017-04" db="EMBL/GenBank/DDBJ databases">
        <title>Novel microbial lineages endemic to geothermal iron-oxide mats fill important gaps in the evolutionary history of Archaea.</title>
        <authorList>
            <person name="Jay Z.J."/>
            <person name="Beam J.P."/>
            <person name="Dlakic M."/>
            <person name="Rusch D.B."/>
            <person name="Kozubal M.A."/>
            <person name="Inskeep W.P."/>
        </authorList>
    </citation>
    <scope>NUCLEOTIDE SEQUENCE [LARGE SCALE GENOMIC DNA]</scope>
    <source>
        <strain evidence="8">ECH_B_SAG-M15</strain>
    </source>
</reference>
<dbReference type="PANTHER" id="PTHR11659">
    <property type="entry name" value="GLUTAMYL-TRNA GLN AMIDOTRANSFERASE SUBUNIT B MITOCHONDRIAL AND PROKARYOTIC PET112-RELATED"/>
    <property type="match status" value="1"/>
</dbReference>
<dbReference type="InterPro" id="IPR004414">
    <property type="entry name" value="GatE"/>
</dbReference>
<dbReference type="SUPFAM" id="SSF89095">
    <property type="entry name" value="GatB/YqeY motif"/>
    <property type="match status" value="1"/>
</dbReference>
<dbReference type="EMBL" id="NEXJ01000060">
    <property type="protein sequence ID" value="PSN91016.1"/>
    <property type="molecule type" value="Genomic_DNA"/>
</dbReference>
<dbReference type="InterPro" id="IPR017959">
    <property type="entry name" value="Asn/Gln-tRNA_amidoTrfase_suB/E"/>
</dbReference>
<dbReference type="SMART" id="SM00845">
    <property type="entry name" value="GatB_Yqey"/>
    <property type="match status" value="1"/>
</dbReference>
<dbReference type="InterPro" id="IPR018027">
    <property type="entry name" value="Asn/Gln_amidotransferase"/>
</dbReference>
<dbReference type="Gene3D" id="1.10.10.410">
    <property type="match status" value="1"/>
</dbReference>
<evidence type="ECO:0000313" key="8">
    <source>
        <dbReference type="EMBL" id="PSN91016.1"/>
    </source>
</evidence>
<dbReference type="Proteomes" id="UP000240490">
    <property type="component" value="Unassembled WGS sequence"/>
</dbReference>
<dbReference type="InterPro" id="IPR006075">
    <property type="entry name" value="Asn/Gln-tRNA_Trfase_suB/E_cat"/>
</dbReference>
<dbReference type="InterPro" id="IPR004115">
    <property type="entry name" value="GAD-like_sf"/>
</dbReference>
<evidence type="ECO:0000256" key="6">
    <source>
        <dbReference type="HAMAP-Rule" id="MF_00588"/>
    </source>
</evidence>
<dbReference type="InterPro" id="IPR003789">
    <property type="entry name" value="Asn/Gln_tRNA_amidoTrase-B-like"/>
</dbReference>
<dbReference type="Pfam" id="PF02934">
    <property type="entry name" value="GatB_N"/>
    <property type="match status" value="1"/>
</dbReference>
<dbReference type="GO" id="GO:0005737">
    <property type="term" value="C:cytoplasm"/>
    <property type="evidence" value="ECO:0007669"/>
    <property type="project" value="InterPro"/>
</dbReference>
<evidence type="ECO:0000313" key="9">
    <source>
        <dbReference type="Proteomes" id="UP000240490"/>
    </source>
</evidence>
<feature type="domain" description="Asn/Gln amidotransferase" evidence="7">
    <location>
        <begin position="478"/>
        <end position="619"/>
    </location>
</feature>
<proteinExistence type="inferred from homology"/>
<keyword evidence="4 6" id="KW-0648">Protein biosynthesis</keyword>
<evidence type="ECO:0000256" key="3">
    <source>
        <dbReference type="ARBA" id="ARBA00022840"/>
    </source>
</evidence>
<organism evidence="8 9">
    <name type="scientific">Candidatus Marsarchaeota G2 archaeon ECH_B_SAG-M15</name>
    <dbReference type="NCBI Taxonomy" id="1978162"/>
    <lineage>
        <taxon>Archaea</taxon>
        <taxon>Candidatus Marsarchaeota</taxon>
        <taxon>Candidatus Marsarchaeota group 2</taxon>
    </lineage>
</organism>
<dbReference type="PROSITE" id="PS01234">
    <property type="entry name" value="GATB"/>
    <property type="match status" value="1"/>
</dbReference>
<dbReference type="Gene3D" id="3.30.1360.30">
    <property type="entry name" value="GAD-like domain"/>
    <property type="match status" value="1"/>
</dbReference>
<dbReference type="SUPFAM" id="SSF55261">
    <property type="entry name" value="GAD domain-like"/>
    <property type="match status" value="1"/>
</dbReference>
<dbReference type="EC" id="6.3.5.-" evidence="6"/>
<evidence type="ECO:0000256" key="5">
    <source>
        <dbReference type="ARBA" id="ARBA00047913"/>
    </source>
</evidence>
<dbReference type="GO" id="GO:0070681">
    <property type="term" value="P:glutaminyl-tRNAGln biosynthesis via transamidation"/>
    <property type="evidence" value="ECO:0007669"/>
    <property type="project" value="TreeGrafter"/>
</dbReference>
<dbReference type="NCBIfam" id="NF003107">
    <property type="entry name" value="PRK04028.1"/>
    <property type="match status" value="1"/>
</dbReference>
<protein>
    <recommendedName>
        <fullName evidence="6">Glutamyl-tRNA(Gln) amidotransferase subunit E</fullName>
        <shortName evidence="6">Glu-ADT subunit E</shortName>
        <ecNumber evidence="6">6.3.5.-</ecNumber>
    </recommendedName>
</protein>
<evidence type="ECO:0000259" key="7">
    <source>
        <dbReference type="SMART" id="SM00845"/>
    </source>
</evidence>
<dbReference type="GO" id="GO:0004812">
    <property type="term" value="F:aminoacyl-tRNA ligase activity"/>
    <property type="evidence" value="ECO:0007669"/>
    <property type="project" value="InterPro"/>
</dbReference>
<dbReference type="AlphaFoldDB" id="A0A2R6AXB8"/>
<dbReference type="HAMAP" id="MF_00588">
    <property type="entry name" value="GatE"/>
    <property type="match status" value="1"/>
</dbReference>
<dbReference type="PANTHER" id="PTHR11659:SF2">
    <property type="entry name" value="GLUTAMYL-TRNA(GLN) AMIDOTRANSFERASE SUBUNIT E"/>
    <property type="match status" value="1"/>
</dbReference>
<comment type="subunit">
    <text evidence="6">Heterodimer of GatD and GatE.</text>
</comment>
<dbReference type="InterPro" id="IPR017958">
    <property type="entry name" value="Gln-tRNA_amidoTrfase_suB_CS"/>
</dbReference>
<dbReference type="Pfam" id="PF02637">
    <property type="entry name" value="GatB_Yqey"/>
    <property type="match status" value="1"/>
</dbReference>
<evidence type="ECO:0000256" key="2">
    <source>
        <dbReference type="ARBA" id="ARBA00022741"/>
    </source>
</evidence>
<accession>A0A2R6AXB8</accession>
<evidence type="ECO:0000256" key="4">
    <source>
        <dbReference type="ARBA" id="ARBA00022917"/>
    </source>
</evidence>
<keyword evidence="2 6" id="KW-0547">Nucleotide-binding</keyword>
<keyword evidence="1 6" id="KW-0436">Ligase</keyword>
<keyword evidence="3 6" id="KW-0067">ATP-binding</keyword>
<comment type="function">
    <text evidence="6">Allows the formation of correctly charged Gln-tRNA(Gln) through the transamidation of misacylated Glu-tRNA(Gln) in organisms which lack glutaminyl-tRNA synthetase. The reaction takes place in the presence of glutamine and ATP through an activated gamma-phospho-Glu-tRNA(Gln). The GatDE system is specific for glutamate and does not act on aspartate.</text>
</comment>
<dbReference type="GO" id="GO:0050567">
    <property type="term" value="F:glutaminyl-tRNA synthase (glutamine-hydrolyzing) activity"/>
    <property type="evidence" value="ECO:0007669"/>
    <property type="project" value="UniProtKB-UniRule"/>
</dbReference>
<dbReference type="InterPro" id="IPR014746">
    <property type="entry name" value="Gln_synth/guanido_kin_cat_dom"/>
</dbReference>
<dbReference type="NCBIfam" id="TIGR00134">
    <property type="entry name" value="gatE_arch"/>
    <property type="match status" value="1"/>
</dbReference>
<dbReference type="SUPFAM" id="SSF55931">
    <property type="entry name" value="Glutamine synthetase/guanido kinase"/>
    <property type="match status" value="1"/>
</dbReference>
<gene>
    <name evidence="6" type="primary">gatE</name>
    <name evidence="8" type="ORF">B9Q08_03650</name>
</gene>
<evidence type="ECO:0000256" key="1">
    <source>
        <dbReference type="ARBA" id="ARBA00022598"/>
    </source>
</evidence>
<sequence>MGLKVGLEIHQQLDTREKLCCACPTTPAPAKPDYEFRRVLRATKSELGVVDPAAQFEEVRRRVYVYQGFRDHTCLVEMDEEPPHELNMEALEIGLMCAMLLGARPVDEVVVMRKTVIDGSNTSGFQRTALIALGGGIKLGDKTIGISTVCLEEDAARLVSTDTSTGVVTYRLDRLGVPLIEISTKPDITTPEEAGAAAYEIGRILRRLRRVKRGLGTIRQDINVSVEGGARIEVKGVQELSLIPKVVSFEVKRQEGLLKLREELRRRVSSIIVSDPVDLTSVFEDTHSNTIKQGLKSGGGVFGVRIEGFSGYFKFEVAPGRRFGSELADYARQIAGVGGLFHSDELPAYGVTQEEVDAVRRKLCCRDADGFILVVAERTRAERALGVVAKRCTQAIEGVVEETRAAQPDGTTRFLRPMPGSARMYPETDVPYVRVTSETLRRLKSAIPPPLEELESRLVSLKVSSELAKQAVESEWLNVLETMLGEAPEAAQLLCAVLTQDVRELSREGVGVDELSDQVVLELLRGAVRRGLLRDQVKQALRLVATSSRSVGEALEEVSSATISLDELDAIIESVIDSNKQLISARGAEAFKPLMGDVMKLVRGRAPGSVVSQRLAQKLRERTERVSAQG</sequence>
<dbReference type="GO" id="GO:0006412">
    <property type="term" value="P:translation"/>
    <property type="evidence" value="ECO:0007669"/>
    <property type="project" value="UniProtKB-UniRule"/>
</dbReference>
<comment type="catalytic activity">
    <reaction evidence="5 6">
        <text>L-glutamyl-tRNA(Gln) + L-glutamine + ATP + H2O = L-glutaminyl-tRNA(Gln) + L-glutamate + ADP + phosphate + H(+)</text>
        <dbReference type="Rhea" id="RHEA:17521"/>
        <dbReference type="Rhea" id="RHEA-COMP:9681"/>
        <dbReference type="Rhea" id="RHEA-COMP:9684"/>
        <dbReference type="ChEBI" id="CHEBI:15377"/>
        <dbReference type="ChEBI" id="CHEBI:15378"/>
        <dbReference type="ChEBI" id="CHEBI:29985"/>
        <dbReference type="ChEBI" id="CHEBI:30616"/>
        <dbReference type="ChEBI" id="CHEBI:43474"/>
        <dbReference type="ChEBI" id="CHEBI:58359"/>
        <dbReference type="ChEBI" id="CHEBI:78520"/>
        <dbReference type="ChEBI" id="CHEBI:78521"/>
        <dbReference type="ChEBI" id="CHEBI:456216"/>
    </reaction>
</comment>
<comment type="caution">
    <text evidence="8">The sequence shown here is derived from an EMBL/GenBank/DDBJ whole genome shotgun (WGS) entry which is preliminary data.</text>
</comment>
<comment type="similarity">
    <text evidence="6">Belongs to the GatB/GatE family. GatE subfamily.</text>
</comment>
<keyword evidence="8" id="KW-0808">Transferase</keyword>
<dbReference type="Pfam" id="PF02938">
    <property type="entry name" value="GAD"/>
    <property type="match status" value="1"/>
</dbReference>
<dbReference type="InterPro" id="IPR029351">
    <property type="entry name" value="GAD_dom"/>
</dbReference>
<name>A0A2R6AXB8_9ARCH</name>
<dbReference type="GO" id="GO:0005524">
    <property type="term" value="F:ATP binding"/>
    <property type="evidence" value="ECO:0007669"/>
    <property type="project" value="UniProtKB-KW"/>
</dbReference>
<dbReference type="GO" id="GO:0016740">
    <property type="term" value="F:transferase activity"/>
    <property type="evidence" value="ECO:0007669"/>
    <property type="project" value="UniProtKB-KW"/>
</dbReference>